<dbReference type="EMBL" id="JAANHS010000009">
    <property type="protein sequence ID" value="NHB77576.1"/>
    <property type="molecule type" value="Genomic_DNA"/>
</dbReference>
<reference evidence="2 3" key="1">
    <citation type="journal article" date="2022" name="Microorganisms">
        <title>Genome Sequence and Characterization of a Xanthorhodopsin-Containing, Aerobic Anoxygenic Phototrophic Rhodobacter Species, Isolated from Mesophilic Conditions at Yellowstone National Park.</title>
        <authorList>
            <person name="Kyndt J.A."/>
            <person name="Robertson S."/>
            <person name="Shoffstall I.B."/>
            <person name="Ramaley R.F."/>
            <person name="Meyer T.E."/>
        </authorList>
    </citation>
    <scope>NUCLEOTIDE SEQUENCE [LARGE SCALE GENOMIC DNA]</scope>
    <source>
        <strain evidence="2 3">M37P</strain>
    </source>
</reference>
<dbReference type="NCBIfam" id="NF033773">
    <property type="entry name" value="tellur_TrgA"/>
    <property type="match status" value="1"/>
</dbReference>
<protein>
    <submittedName>
        <fullName evidence="2">TrgA family protein</fullName>
    </submittedName>
</protein>
<evidence type="ECO:0000313" key="3">
    <source>
        <dbReference type="Proteomes" id="UP001515660"/>
    </source>
</evidence>
<organism evidence="2 3">
    <name type="scientific">Rhodobacter calidifons</name>
    <dbReference type="NCBI Taxonomy" id="2715277"/>
    <lineage>
        <taxon>Bacteria</taxon>
        <taxon>Pseudomonadati</taxon>
        <taxon>Pseudomonadota</taxon>
        <taxon>Alphaproteobacteria</taxon>
        <taxon>Rhodobacterales</taxon>
        <taxon>Rhodobacter group</taxon>
        <taxon>Rhodobacter</taxon>
    </lineage>
</organism>
<dbReference type="RefSeq" id="WP_166403600.1">
    <property type="nucleotide sequence ID" value="NZ_JAANHS010000009.1"/>
</dbReference>
<dbReference type="Proteomes" id="UP001515660">
    <property type="component" value="Unassembled WGS sequence"/>
</dbReference>
<proteinExistence type="predicted"/>
<comment type="caution">
    <text evidence="2">The sequence shown here is derived from an EMBL/GenBank/DDBJ whole genome shotgun (WGS) entry which is preliminary data.</text>
</comment>
<feature type="transmembrane region" description="Helical" evidence="1">
    <location>
        <begin position="121"/>
        <end position="141"/>
    </location>
</feature>
<keyword evidence="1" id="KW-0812">Transmembrane</keyword>
<sequence>MASALPTASKLMAAISFAVVGWIMANYYAMNMPDASSAGPIREGAAVLGLFVGWMVMGPSVGKGYVEAAGAGIKTAVVLAVVALFMLALREMLQNSVRMRYDGALEAILDVFHTMAQRSQAVLSLGVFGSVFLGGMIAGLVSENAGRRWK</sequence>
<feature type="transmembrane region" description="Helical" evidence="1">
    <location>
        <begin position="68"/>
        <end position="89"/>
    </location>
</feature>
<keyword evidence="1" id="KW-0472">Membrane</keyword>
<evidence type="ECO:0000256" key="1">
    <source>
        <dbReference type="SAM" id="Phobius"/>
    </source>
</evidence>
<dbReference type="InterPro" id="IPR047784">
    <property type="entry name" value="TrgA"/>
</dbReference>
<accession>A0ABX0G8N1</accession>
<evidence type="ECO:0000313" key="2">
    <source>
        <dbReference type="EMBL" id="NHB77576.1"/>
    </source>
</evidence>
<gene>
    <name evidence="2" type="ORF">G8O29_12630</name>
</gene>
<keyword evidence="1" id="KW-1133">Transmembrane helix</keyword>
<keyword evidence="3" id="KW-1185">Reference proteome</keyword>
<feature type="transmembrane region" description="Helical" evidence="1">
    <location>
        <begin position="12"/>
        <end position="29"/>
    </location>
</feature>
<feature type="transmembrane region" description="Helical" evidence="1">
    <location>
        <begin position="41"/>
        <end position="62"/>
    </location>
</feature>
<name>A0ABX0G8N1_9RHOB</name>